<reference evidence="2 3" key="1">
    <citation type="journal article" date="2018" name="Nat. Ecol. Evol.">
        <title>Shark genomes provide insights into elasmobranch evolution and the origin of vertebrates.</title>
        <authorList>
            <person name="Hara Y"/>
            <person name="Yamaguchi K"/>
            <person name="Onimaru K"/>
            <person name="Kadota M"/>
            <person name="Koyanagi M"/>
            <person name="Keeley SD"/>
            <person name="Tatsumi K"/>
            <person name="Tanaka K"/>
            <person name="Motone F"/>
            <person name="Kageyama Y"/>
            <person name="Nozu R"/>
            <person name="Adachi N"/>
            <person name="Nishimura O"/>
            <person name="Nakagawa R"/>
            <person name="Tanegashima C"/>
            <person name="Kiyatake I"/>
            <person name="Matsumoto R"/>
            <person name="Murakumo K"/>
            <person name="Nishida K"/>
            <person name="Terakita A"/>
            <person name="Kuratani S"/>
            <person name="Sato K"/>
            <person name="Hyodo S Kuraku.S."/>
        </authorList>
    </citation>
    <scope>NUCLEOTIDE SEQUENCE [LARGE SCALE GENOMIC DNA]</scope>
</reference>
<feature type="region of interest" description="Disordered" evidence="1">
    <location>
        <begin position="1"/>
        <end position="29"/>
    </location>
</feature>
<accession>A0A401QMT8</accession>
<dbReference type="EMBL" id="BFAA01335938">
    <property type="protein sequence ID" value="GCB86719.1"/>
    <property type="molecule type" value="Genomic_DNA"/>
</dbReference>
<sequence>MEKRNGGGTSGPNIAQSEQERPHQSLAWREEPKFLEIKITDQAADNLVDEFLGPINTDRAKS</sequence>
<keyword evidence="3" id="KW-1185">Reference proteome</keyword>
<name>A0A401QMT8_SCYTO</name>
<feature type="non-terminal residue" evidence="2">
    <location>
        <position position="62"/>
    </location>
</feature>
<feature type="compositionally biased region" description="Gly residues" evidence="1">
    <location>
        <begin position="1"/>
        <end position="10"/>
    </location>
</feature>
<protein>
    <submittedName>
        <fullName evidence="2">Uncharacterized protein</fullName>
    </submittedName>
</protein>
<evidence type="ECO:0000313" key="3">
    <source>
        <dbReference type="Proteomes" id="UP000288216"/>
    </source>
</evidence>
<evidence type="ECO:0000313" key="2">
    <source>
        <dbReference type="EMBL" id="GCB86719.1"/>
    </source>
</evidence>
<comment type="caution">
    <text evidence="2">The sequence shown here is derived from an EMBL/GenBank/DDBJ whole genome shotgun (WGS) entry which is preliminary data.</text>
</comment>
<gene>
    <name evidence="2" type="ORF">scyTo_0027413</name>
</gene>
<dbReference type="AlphaFoldDB" id="A0A401QMT8"/>
<dbReference type="Proteomes" id="UP000288216">
    <property type="component" value="Unassembled WGS sequence"/>
</dbReference>
<feature type="compositionally biased region" description="Basic and acidic residues" evidence="1">
    <location>
        <begin position="18"/>
        <end position="29"/>
    </location>
</feature>
<organism evidence="2 3">
    <name type="scientific">Scyliorhinus torazame</name>
    <name type="common">Cloudy catshark</name>
    <name type="synonym">Catulus torazame</name>
    <dbReference type="NCBI Taxonomy" id="75743"/>
    <lineage>
        <taxon>Eukaryota</taxon>
        <taxon>Metazoa</taxon>
        <taxon>Chordata</taxon>
        <taxon>Craniata</taxon>
        <taxon>Vertebrata</taxon>
        <taxon>Chondrichthyes</taxon>
        <taxon>Elasmobranchii</taxon>
        <taxon>Galeomorphii</taxon>
        <taxon>Galeoidea</taxon>
        <taxon>Carcharhiniformes</taxon>
        <taxon>Scyliorhinidae</taxon>
        <taxon>Scyliorhinus</taxon>
    </lineage>
</organism>
<evidence type="ECO:0000256" key="1">
    <source>
        <dbReference type="SAM" id="MobiDB-lite"/>
    </source>
</evidence>
<proteinExistence type="predicted"/>